<proteinExistence type="predicted"/>
<organism evidence="1 2">
    <name type="scientific">Halothermothrix orenii (strain H 168 / OCM 544 / DSM 9562)</name>
    <dbReference type="NCBI Taxonomy" id="373903"/>
    <lineage>
        <taxon>Bacteria</taxon>
        <taxon>Bacillati</taxon>
        <taxon>Bacillota</taxon>
        <taxon>Clostridia</taxon>
        <taxon>Halanaerobiales</taxon>
        <taxon>Halothermotrichaceae</taxon>
        <taxon>Halothermothrix</taxon>
    </lineage>
</organism>
<dbReference type="KEGG" id="hor:Hore_18580"/>
<dbReference type="Proteomes" id="UP000000719">
    <property type="component" value="Chromosome"/>
</dbReference>
<dbReference type="HOGENOM" id="CLU_1249193_0_0_9"/>
<dbReference type="AlphaFoldDB" id="B8CZ88"/>
<protein>
    <submittedName>
        <fullName evidence="1">Uncharacterized protein</fullName>
    </submittedName>
</protein>
<dbReference type="EMBL" id="CP001098">
    <property type="protein sequence ID" value="ACL70607.1"/>
    <property type="molecule type" value="Genomic_DNA"/>
</dbReference>
<gene>
    <name evidence="1" type="ordered locus">Hore_18580</name>
</gene>
<sequence>MRWITPDPVRDGMNWYTYVNGDPVNLWDPLGLDLVVLNDSDAVPQFGGPHGHNAALIGDEKNGWTYFSKDGKKADENIDDSRKRTENRNYSQHYDSLKDFKEDEKISGRYDRMAIIDTTDEQDKAMIEEGKKVYDRRYDLTGSFYGDNCADLVEEIADAGDINLSGADIPYYVPVDYHTVVEIDVTQPNAQYDIAKGMASFVIEDGEVILDKSDEYDACSF</sequence>
<evidence type="ECO:0000313" key="1">
    <source>
        <dbReference type="EMBL" id="ACL70607.1"/>
    </source>
</evidence>
<reference evidence="1 2" key="1">
    <citation type="journal article" date="2009" name="PLoS ONE">
        <title>Genome analysis of the anaerobic thermohalophilic bacterium Halothermothrix orenii.</title>
        <authorList>
            <person name="Mavromatis K."/>
            <person name="Ivanova N."/>
            <person name="Anderson I."/>
            <person name="Lykidis A."/>
            <person name="Hooper S.D."/>
            <person name="Sun H."/>
            <person name="Kunin V."/>
            <person name="Lapidus A."/>
            <person name="Hugenholtz P."/>
            <person name="Patel B."/>
            <person name="Kyrpides N.C."/>
        </authorList>
    </citation>
    <scope>NUCLEOTIDE SEQUENCE [LARGE SCALE GENOMIC DNA]</scope>
    <source>
        <strain evidence="2">H 168 / OCM 544 / DSM 9562</strain>
    </source>
</reference>
<dbReference type="eggNOG" id="COG3409">
    <property type="taxonomic scope" value="Bacteria"/>
</dbReference>
<keyword evidence="2" id="KW-1185">Reference proteome</keyword>
<dbReference type="Gene3D" id="2.180.10.10">
    <property type="entry name" value="RHS repeat-associated core"/>
    <property type="match status" value="1"/>
</dbReference>
<accession>B8CZ88</accession>
<name>B8CZ88_HALOH</name>
<evidence type="ECO:0000313" key="2">
    <source>
        <dbReference type="Proteomes" id="UP000000719"/>
    </source>
</evidence>
<dbReference type="STRING" id="373903.Hore_18580"/>